<dbReference type="EMBL" id="LR134253">
    <property type="protein sequence ID" value="VED54836.1"/>
    <property type="molecule type" value="Genomic_DNA"/>
</dbReference>
<dbReference type="Proteomes" id="UP000267630">
    <property type="component" value="Chromosome 3"/>
</dbReference>
<evidence type="ECO:0000313" key="7">
    <source>
        <dbReference type="Proteomes" id="UP000332594"/>
    </source>
</evidence>
<dbReference type="SUPFAM" id="SSF52833">
    <property type="entry name" value="Thioredoxin-like"/>
    <property type="match status" value="1"/>
</dbReference>
<proteinExistence type="predicted"/>
<reference evidence="3 8" key="2">
    <citation type="submission" date="2020-10" db="EMBL/GenBank/DDBJ databases">
        <title>Resistance determinants and their genetic context in bacteria from a longitudinal study of pigs reared under conventional and antibiotic-free husbandry practices.</title>
        <authorList>
            <person name="Poulin-Laprade D."/>
            <person name="Brouard J.-S."/>
            <person name="Gagnon N."/>
            <person name="Turcotte A."/>
            <person name="Langlois A."/>
            <person name="Matte J.J."/>
            <person name="Carrillo C.D."/>
            <person name="Zaheer R."/>
            <person name="McAllister T."/>
            <person name="Topp E."/>
            <person name="Talbot G."/>
        </authorList>
    </citation>
    <scope>NUCLEOTIDE SEQUENCE [LARGE SCALE GENOMIC DNA]</scope>
    <source>
        <strain evidence="3 8">Res13-Abat-PEB01-P1-04-A</strain>
    </source>
</reference>
<feature type="chain" id="PRO_5042342181" evidence="1">
    <location>
        <begin position="25"/>
        <end position="263"/>
    </location>
</feature>
<dbReference type="InterPro" id="IPR036249">
    <property type="entry name" value="Thioredoxin-like_sf"/>
</dbReference>
<evidence type="ECO:0000313" key="4">
    <source>
        <dbReference type="EMBL" id="VED54836.1"/>
    </source>
</evidence>
<reference evidence="5 7" key="1">
    <citation type="submission" date="2019-03" db="EMBL/GenBank/DDBJ databases">
        <authorList>
            <consortium name="Pathogen Informatics"/>
        </authorList>
    </citation>
    <scope>NUCLEOTIDE SEQUENCE [LARGE SCALE GENOMIC DNA]</scope>
    <source>
        <strain evidence="5 7">NCTC13038</strain>
        <strain evidence="4 6">NCTC9997</strain>
    </source>
</reference>
<dbReference type="InterPro" id="IPR012336">
    <property type="entry name" value="Thioredoxin-like_fold"/>
</dbReference>
<dbReference type="InterPro" id="IPR041205">
    <property type="entry name" value="ScsC_N"/>
</dbReference>
<dbReference type="Proteomes" id="UP000332594">
    <property type="component" value="Unassembled WGS sequence"/>
</dbReference>
<evidence type="ECO:0000256" key="1">
    <source>
        <dbReference type="SAM" id="SignalP"/>
    </source>
</evidence>
<evidence type="ECO:0000313" key="8">
    <source>
        <dbReference type="Proteomes" id="UP000594500"/>
    </source>
</evidence>
<evidence type="ECO:0000313" key="3">
    <source>
        <dbReference type="EMBL" id="QPF08516.1"/>
    </source>
</evidence>
<dbReference type="AlphaFoldDB" id="A0A1V2BJP3"/>
<organism evidence="5 7">
    <name type="scientific">Raoultella terrigena</name>
    <name type="common">Klebsiella terrigena</name>
    <dbReference type="NCBI Taxonomy" id="577"/>
    <lineage>
        <taxon>Bacteria</taxon>
        <taxon>Pseudomonadati</taxon>
        <taxon>Pseudomonadota</taxon>
        <taxon>Gammaproteobacteria</taxon>
        <taxon>Enterobacterales</taxon>
        <taxon>Enterobacteriaceae</taxon>
        <taxon>Klebsiella/Raoultella group</taxon>
        <taxon>Raoultella</taxon>
    </lineage>
</organism>
<keyword evidence="1" id="KW-0732">Signal</keyword>
<gene>
    <name evidence="3" type="ORF">IMO34_25140</name>
    <name evidence="5" type="ORF">NCTC13038_00221</name>
    <name evidence="4" type="ORF">NCTC9997_05632</name>
</gene>
<dbReference type="RefSeq" id="WP_076947071.1">
    <property type="nucleotide sequence ID" value="NZ_BJNO01000035.1"/>
</dbReference>
<dbReference type="EMBL" id="CP062916">
    <property type="protein sequence ID" value="QPF08516.1"/>
    <property type="molecule type" value="Genomic_DNA"/>
</dbReference>
<dbReference type="EMBL" id="CAADJG010000002">
    <property type="protein sequence ID" value="VFS64811.1"/>
    <property type="molecule type" value="Genomic_DNA"/>
</dbReference>
<dbReference type="Gene3D" id="3.40.30.10">
    <property type="entry name" value="Glutaredoxin"/>
    <property type="match status" value="1"/>
</dbReference>
<dbReference type="InterPro" id="IPR013766">
    <property type="entry name" value="Thioredoxin_domain"/>
</dbReference>
<name>A0A1V2BJP3_RAOTE</name>
<protein>
    <submittedName>
        <fullName evidence="5">Protein-disulfide isomerase</fullName>
    </submittedName>
    <submittedName>
        <fullName evidence="3">Thioredoxin domain-containing protein</fullName>
    </submittedName>
</protein>
<dbReference type="PROSITE" id="PS51352">
    <property type="entry name" value="THIOREDOXIN_2"/>
    <property type="match status" value="1"/>
</dbReference>
<dbReference type="GO" id="GO:0016853">
    <property type="term" value="F:isomerase activity"/>
    <property type="evidence" value="ECO:0007669"/>
    <property type="project" value="UniProtKB-KW"/>
</dbReference>
<evidence type="ECO:0000313" key="6">
    <source>
        <dbReference type="Proteomes" id="UP000267630"/>
    </source>
</evidence>
<dbReference type="Pfam" id="PF18312">
    <property type="entry name" value="ScsC_N"/>
    <property type="match status" value="1"/>
</dbReference>
<dbReference type="CDD" id="cd03023">
    <property type="entry name" value="DsbA_Com1_like"/>
    <property type="match status" value="1"/>
</dbReference>
<keyword evidence="6" id="KW-1185">Reference proteome</keyword>
<dbReference type="Proteomes" id="UP000594500">
    <property type="component" value="Chromosome"/>
</dbReference>
<feature type="signal peptide" evidence="1">
    <location>
        <begin position="1"/>
        <end position="24"/>
    </location>
</feature>
<sequence>MSGSKKIVTIALIGATLLPALAMAADAPAATFTPEQEARIGKIAADYLVAHPEVLLQASQKLQQIQQEQQASAATQAVIKNQAALTQDKNTPTYGPADGKVTVIEFFDYQCIYCSRLAPVMAQVIKENPQTRFAFKEWPIFGSRWETSLTAAKTGLQIYQQKGAEAYLTYHNGIYATGHNEGKLTAADIQQQVKKVNFDAKKAADVEPALEATNELAQAIGLSGTPGVIVMPTTGATEANITVFPGLADKDSLDAAIKKAGGS</sequence>
<dbReference type="Pfam" id="PF13462">
    <property type="entry name" value="Thioredoxin_4"/>
    <property type="match status" value="1"/>
</dbReference>
<keyword evidence="5" id="KW-0413">Isomerase</keyword>
<evidence type="ECO:0000259" key="2">
    <source>
        <dbReference type="PROSITE" id="PS51352"/>
    </source>
</evidence>
<feature type="domain" description="Thioredoxin" evidence="2">
    <location>
        <begin position="21"/>
        <end position="262"/>
    </location>
</feature>
<evidence type="ECO:0000313" key="5">
    <source>
        <dbReference type="EMBL" id="VFS64811.1"/>
    </source>
</evidence>
<accession>A0A1V2BJP3</accession>